<evidence type="ECO:0000313" key="2">
    <source>
        <dbReference type="EMBL" id="PPK94813.1"/>
    </source>
</evidence>
<proteinExistence type="predicted"/>
<accession>A0A2S6IKQ4</accession>
<evidence type="ECO:0000313" key="3">
    <source>
        <dbReference type="Proteomes" id="UP000239002"/>
    </source>
</evidence>
<organism evidence="2 3">
    <name type="scientific">Nonlabens xylanidelens</name>
    <dbReference type="NCBI Taxonomy" id="191564"/>
    <lineage>
        <taxon>Bacteria</taxon>
        <taxon>Pseudomonadati</taxon>
        <taxon>Bacteroidota</taxon>
        <taxon>Flavobacteriia</taxon>
        <taxon>Flavobacteriales</taxon>
        <taxon>Flavobacteriaceae</taxon>
        <taxon>Nonlabens</taxon>
    </lineage>
</organism>
<protein>
    <recommendedName>
        <fullName evidence="4">Curlin associated repeat-containing protein</fullName>
    </recommendedName>
</protein>
<evidence type="ECO:0000256" key="1">
    <source>
        <dbReference type="SAM" id="SignalP"/>
    </source>
</evidence>
<keyword evidence="1" id="KW-0732">Signal</keyword>
<feature type="signal peptide" evidence="1">
    <location>
        <begin position="1"/>
        <end position="17"/>
    </location>
</feature>
<evidence type="ECO:0008006" key="4">
    <source>
        <dbReference type="Google" id="ProtNLM"/>
    </source>
</evidence>
<dbReference type="OrthoDB" id="1447223at2"/>
<dbReference type="EMBL" id="PTJE01000003">
    <property type="protein sequence ID" value="PPK94813.1"/>
    <property type="molecule type" value="Genomic_DNA"/>
</dbReference>
<keyword evidence="3" id="KW-1185">Reference proteome</keyword>
<comment type="caution">
    <text evidence="2">The sequence shown here is derived from an EMBL/GenBank/DDBJ whole genome shotgun (WGS) entry which is preliminary data.</text>
</comment>
<gene>
    <name evidence="2" type="ORF">LY01_01566</name>
</gene>
<sequence>MKNVVLLFVLVSFCGFAQNYVDDKEVISDVSFKTNNSQLNYAANQQIQQTPVLKNSVFIAQVGLNNTAISQIASDNAEVTIVQDGNFNISNLKINALRVREQVQQIGNSNLFLDYSLHGAQNHEVQLNQNGNYNTAISVGTNGISERLKINQTGTGAAVYVLHY</sequence>
<dbReference type="AlphaFoldDB" id="A0A2S6IKQ4"/>
<reference evidence="2 3" key="1">
    <citation type="submission" date="2018-02" db="EMBL/GenBank/DDBJ databases">
        <title>Genomic Encyclopedia of Archaeal and Bacterial Type Strains, Phase II (KMG-II): from individual species to whole genera.</title>
        <authorList>
            <person name="Goeker M."/>
        </authorList>
    </citation>
    <scope>NUCLEOTIDE SEQUENCE [LARGE SCALE GENOMIC DNA]</scope>
    <source>
        <strain evidence="2 3">DSM 16809</strain>
    </source>
</reference>
<dbReference type="RefSeq" id="WP_104515269.1">
    <property type="nucleotide sequence ID" value="NZ_MQVW01000024.1"/>
</dbReference>
<feature type="chain" id="PRO_5015752018" description="Curlin associated repeat-containing protein" evidence="1">
    <location>
        <begin position="18"/>
        <end position="164"/>
    </location>
</feature>
<name>A0A2S6IKQ4_9FLAO</name>
<dbReference type="Proteomes" id="UP000239002">
    <property type="component" value="Unassembled WGS sequence"/>
</dbReference>